<gene>
    <name evidence="2" type="ORF">BN2156_01006</name>
</gene>
<organism evidence="2 3">
    <name type="scientific">Mycolicibacterium neworleansense</name>
    <dbReference type="NCBI Taxonomy" id="146018"/>
    <lineage>
        <taxon>Bacteria</taxon>
        <taxon>Bacillati</taxon>
        <taxon>Actinomycetota</taxon>
        <taxon>Actinomycetes</taxon>
        <taxon>Mycobacteriales</taxon>
        <taxon>Mycobacteriaceae</taxon>
        <taxon>Mycolicibacterium</taxon>
    </lineage>
</organism>
<evidence type="ECO:0000313" key="2">
    <source>
        <dbReference type="EMBL" id="CRZ14158.1"/>
    </source>
</evidence>
<evidence type="ECO:0000313" key="3">
    <source>
        <dbReference type="Proteomes" id="UP000199147"/>
    </source>
</evidence>
<keyword evidence="3" id="KW-1185">Reference proteome</keyword>
<dbReference type="Proteomes" id="UP000199147">
    <property type="component" value="Unassembled WGS sequence"/>
</dbReference>
<sequence length="83" mass="9467">MDRIRRTLSYKLSVEQMIETLMWLSLPYLVIGLVWTFFHPEQVQLIETSLLTKFPAGANLVAFGQVMLLWPVLLLGADVCVAM</sequence>
<keyword evidence="1" id="KW-0812">Transmembrane</keyword>
<feature type="transmembrane region" description="Helical" evidence="1">
    <location>
        <begin position="58"/>
        <end position="81"/>
    </location>
</feature>
<dbReference type="STRING" id="146018.BN2156_01006"/>
<dbReference type="EMBL" id="CWKH01000001">
    <property type="protein sequence ID" value="CRZ14158.1"/>
    <property type="molecule type" value="Genomic_DNA"/>
</dbReference>
<dbReference type="AlphaFoldDB" id="A0A0H5RJF7"/>
<evidence type="ECO:0000256" key="1">
    <source>
        <dbReference type="SAM" id="Phobius"/>
    </source>
</evidence>
<keyword evidence="1" id="KW-0472">Membrane</keyword>
<keyword evidence="1" id="KW-1133">Transmembrane helix</keyword>
<accession>A0A0H5RJF7</accession>
<proteinExistence type="predicted"/>
<name>A0A0H5RJF7_9MYCO</name>
<reference evidence="3" key="1">
    <citation type="submission" date="2015-07" db="EMBL/GenBank/DDBJ databases">
        <authorList>
            <person name="Urmite Genomes"/>
        </authorList>
    </citation>
    <scope>NUCLEOTIDE SEQUENCE [LARGE SCALE GENOMIC DNA]</scope>
    <source>
        <strain evidence="3">type strain: ATCC 49404</strain>
    </source>
</reference>
<dbReference type="RefSeq" id="WP_090510891.1">
    <property type="nucleotide sequence ID" value="NZ_CWKH01000001.1"/>
</dbReference>
<protein>
    <submittedName>
        <fullName evidence="2">Uncharacterized protein</fullName>
    </submittedName>
</protein>
<feature type="transmembrane region" description="Helical" evidence="1">
    <location>
        <begin position="21"/>
        <end position="38"/>
    </location>
</feature>
<dbReference type="OrthoDB" id="4743695at2"/>